<sequence length="311" mass="33838">MTDSGVYMYAVARDDSDAGPDLRGVLDVPVHKVSRAGLAAYVSEVPLDQFGEEPLTRLLEDLDWVGEVARAHHRVVEAVAGAGPAAPVRLVTVYGGEDQVCDLLERRHDDFEEVLTRVGDRKEWGVKAYADPAALQRTAGGEPGTETGAVSERPGTAYLQRRSAGLRDRDRLRKQAVAWAERLHAALCEVAVAGRRHRPQDPSLSGRDDWMVLNGAYLVDGGRERELAAVVAAFAKMSALAGGDVGGGKEAAPWLDVEVTGPWAPYSFTSLELDRDHVRPEQGRPERGEHGRPERGEPRRGEERRGDGGVR</sequence>
<keyword evidence="6" id="KW-1185">Reference proteome</keyword>
<name>A0A8J3Y2A0_9ACTN</name>
<dbReference type="InterPro" id="IPR009430">
    <property type="entry name" value="GvpL/GvpF"/>
</dbReference>
<dbReference type="Proteomes" id="UP000605992">
    <property type="component" value="Unassembled WGS sequence"/>
</dbReference>
<evidence type="ECO:0000256" key="3">
    <source>
        <dbReference type="ARBA" id="ARBA00035643"/>
    </source>
</evidence>
<organism evidence="5 6">
    <name type="scientific">Planotetraspora thailandica</name>
    <dbReference type="NCBI Taxonomy" id="487172"/>
    <lineage>
        <taxon>Bacteria</taxon>
        <taxon>Bacillati</taxon>
        <taxon>Actinomycetota</taxon>
        <taxon>Actinomycetes</taxon>
        <taxon>Streptosporangiales</taxon>
        <taxon>Streptosporangiaceae</taxon>
        <taxon>Planotetraspora</taxon>
    </lineage>
</organism>
<comment type="caution">
    <text evidence="5">The sequence shown here is derived from an EMBL/GenBank/DDBJ whole genome shotgun (WGS) entry which is preliminary data.</text>
</comment>
<dbReference type="PANTHER" id="PTHR36852">
    <property type="entry name" value="PROTEIN GVPL 2"/>
    <property type="match status" value="1"/>
</dbReference>
<comment type="subcellular location">
    <subcellularLocation>
        <location evidence="2">Gas vesicle</location>
    </subcellularLocation>
</comment>
<evidence type="ECO:0000256" key="2">
    <source>
        <dbReference type="ARBA" id="ARBA00035108"/>
    </source>
</evidence>
<dbReference type="RefSeq" id="WP_203949519.1">
    <property type="nucleotide sequence ID" value="NZ_BOOR01000086.1"/>
</dbReference>
<keyword evidence="1" id="KW-0304">Gas vesicle</keyword>
<evidence type="ECO:0000313" key="5">
    <source>
        <dbReference type="EMBL" id="GII59469.1"/>
    </source>
</evidence>
<feature type="compositionally biased region" description="Basic and acidic residues" evidence="4">
    <location>
        <begin position="272"/>
        <end position="311"/>
    </location>
</feature>
<evidence type="ECO:0000313" key="6">
    <source>
        <dbReference type="Proteomes" id="UP000605992"/>
    </source>
</evidence>
<feature type="region of interest" description="Disordered" evidence="4">
    <location>
        <begin position="270"/>
        <end position="311"/>
    </location>
</feature>
<dbReference type="PANTHER" id="PTHR36852:SF1">
    <property type="entry name" value="PROTEIN GVPL 2"/>
    <property type="match status" value="1"/>
</dbReference>
<evidence type="ECO:0000256" key="4">
    <source>
        <dbReference type="SAM" id="MobiDB-lite"/>
    </source>
</evidence>
<comment type="similarity">
    <text evidence="3">Belongs to the gas vesicle GvpF/GvpL family.</text>
</comment>
<evidence type="ECO:0000256" key="1">
    <source>
        <dbReference type="ARBA" id="ARBA00022987"/>
    </source>
</evidence>
<gene>
    <name evidence="5" type="ORF">Pth03_78580</name>
</gene>
<accession>A0A8J3Y2A0</accession>
<protein>
    <submittedName>
        <fullName evidence="5">Gas vesicle protein</fullName>
    </submittedName>
</protein>
<dbReference type="EMBL" id="BOOR01000086">
    <property type="protein sequence ID" value="GII59469.1"/>
    <property type="molecule type" value="Genomic_DNA"/>
</dbReference>
<proteinExistence type="inferred from homology"/>
<dbReference type="AlphaFoldDB" id="A0A8J3Y2A0"/>
<dbReference type="GO" id="GO:0031411">
    <property type="term" value="C:gas vesicle"/>
    <property type="evidence" value="ECO:0007669"/>
    <property type="project" value="UniProtKB-SubCell"/>
</dbReference>
<dbReference type="Pfam" id="PF06386">
    <property type="entry name" value="GvpL_GvpF"/>
    <property type="match status" value="1"/>
</dbReference>
<reference evidence="5" key="1">
    <citation type="submission" date="2021-01" db="EMBL/GenBank/DDBJ databases">
        <title>Whole genome shotgun sequence of Planotetraspora thailandica NBRC 104271.</title>
        <authorList>
            <person name="Komaki H."/>
            <person name="Tamura T."/>
        </authorList>
    </citation>
    <scope>NUCLEOTIDE SEQUENCE</scope>
    <source>
        <strain evidence="5">NBRC 104271</strain>
    </source>
</reference>
<dbReference type="GO" id="GO:0031412">
    <property type="term" value="P:gas vesicle organization"/>
    <property type="evidence" value="ECO:0007669"/>
    <property type="project" value="InterPro"/>
</dbReference>